<dbReference type="OrthoDB" id="8446194at2"/>
<sequence length="422" mass="43578">MLCAAKDAPVLRWSGDGAVVVAEILVPRLDLPAHALRVEGLTTLLTQTPLSQAVESHAATLRRTVTPAEIAPLAVTAKAEQRTGEPWRFTGTAIAAQGLLTAALTGTHDPNTGEGYADLATKPMKLTAKGPGLKTVSPLLAGLAGPSTGTLTAKAKVAWGPSGLRSGGQVRIQDGAGKFGPVAVGGVNGVVALSSLSPPVVPDGQTLSVALLDVGVPLTDGTIRFGYGRDRKLDVDEAVWRWAGGSVRADPFELSPTAPKGLVTLHADRVDLAQILTLVAVEGMDATGTLSGTLPVRLSGDRVVLDGGVLEAAGNGTLRYDPAHPPPALQGEDGSPGALLLGALTDFRYDTLRLTIDGEAGGELSAGLSVRGANPSFYDGYPVSLNLKLSGALDRILRQSLDAVRIPDMVRERMTGFDQKDP</sequence>
<evidence type="ECO:0000313" key="2">
    <source>
        <dbReference type="Proteomes" id="UP000280346"/>
    </source>
</evidence>
<name>A0A3S0V7C6_9PROT</name>
<comment type="caution">
    <text evidence="1">The sequence shown here is derived from an EMBL/GenBank/DDBJ whole genome shotgun (WGS) entry which is preliminary data.</text>
</comment>
<dbReference type="AlphaFoldDB" id="A0A3S0V7C6"/>
<proteinExistence type="predicted"/>
<dbReference type="Pfam" id="PF11739">
    <property type="entry name" value="YdbH-like"/>
    <property type="match status" value="1"/>
</dbReference>
<gene>
    <name evidence="1" type="ORF">EJ913_10365</name>
</gene>
<dbReference type="Proteomes" id="UP000280346">
    <property type="component" value="Unassembled WGS sequence"/>
</dbReference>
<reference evidence="1 2" key="1">
    <citation type="submission" date="2018-12" db="EMBL/GenBank/DDBJ databases">
        <authorList>
            <person name="Yang Y."/>
        </authorList>
    </citation>
    <scope>NUCLEOTIDE SEQUENCE [LARGE SCALE GENOMIC DNA]</scope>
    <source>
        <strain evidence="1 2">GSF71</strain>
    </source>
</reference>
<dbReference type="EMBL" id="RZIJ01000006">
    <property type="protein sequence ID" value="RUQ73007.1"/>
    <property type="molecule type" value="Genomic_DNA"/>
</dbReference>
<protein>
    <submittedName>
        <fullName evidence="1">Uncharacterized protein</fullName>
    </submittedName>
</protein>
<evidence type="ECO:0000313" key="1">
    <source>
        <dbReference type="EMBL" id="RUQ73007.1"/>
    </source>
</evidence>
<keyword evidence="2" id="KW-1185">Reference proteome</keyword>
<organism evidence="1 2">
    <name type="scientific">Azospirillum doebereinerae</name>
    <dbReference type="NCBI Taxonomy" id="92933"/>
    <lineage>
        <taxon>Bacteria</taxon>
        <taxon>Pseudomonadati</taxon>
        <taxon>Pseudomonadota</taxon>
        <taxon>Alphaproteobacteria</taxon>
        <taxon>Rhodospirillales</taxon>
        <taxon>Azospirillaceae</taxon>
        <taxon>Azospirillum</taxon>
    </lineage>
</organism>
<dbReference type="InterPro" id="IPR021730">
    <property type="entry name" value="YdbH"/>
</dbReference>
<accession>A0A3S0V7C6</accession>